<accession>A0A0W0R467</accession>
<dbReference type="PANTHER" id="PTHR34388:SF1">
    <property type="entry name" value="DNA POLYMERASE III SUBUNIT DELTA"/>
    <property type="match status" value="1"/>
</dbReference>
<dbReference type="NCBIfam" id="TIGR01128">
    <property type="entry name" value="holA"/>
    <property type="match status" value="1"/>
</dbReference>
<dbReference type="InterPro" id="IPR048466">
    <property type="entry name" value="DNA_pol3_delta-like_C"/>
</dbReference>
<organism evidence="12 14">
    <name type="scientific">Legionella adelaidensis</name>
    <dbReference type="NCBI Taxonomy" id="45056"/>
    <lineage>
        <taxon>Bacteria</taxon>
        <taxon>Pseudomonadati</taxon>
        <taxon>Pseudomonadota</taxon>
        <taxon>Gammaproteobacteria</taxon>
        <taxon>Legionellales</taxon>
        <taxon>Legionellaceae</taxon>
        <taxon>Legionella</taxon>
    </lineage>
</organism>
<dbReference type="PANTHER" id="PTHR34388">
    <property type="entry name" value="DNA POLYMERASE III SUBUNIT DELTA"/>
    <property type="match status" value="1"/>
</dbReference>
<evidence type="ECO:0000313" key="13">
    <source>
        <dbReference type="EMBL" id="VEH85294.1"/>
    </source>
</evidence>
<evidence type="ECO:0000256" key="4">
    <source>
        <dbReference type="ARBA" id="ARBA00022695"/>
    </source>
</evidence>
<comment type="catalytic activity">
    <reaction evidence="8">
        <text>DNA(n) + a 2'-deoxyribonucleoside 5'-triphosphate = DNA(n+1) + diphosphate</text>
        <dbReference type="Rhea" id="RHEA:22508"/>
        <dbReference type="Rhea" id="RHEA-COMP:17339"/>
        <dbReference type="Rhea" id="RHEA-COMP:17340"/>
        <dbReference type="ChEBI" id="CHEBI:33019"/>
        <dbReference type="ChEBI" id="CHEBI:61560"/>
        <dbReference type="ChEBI" id="CHEBI:173112"/>
        <dbReference type="EC" id="2.7.7.7"/>
    </reaction>
</comment>
<dbReference type="SUPFAM" id="SSF52540">
    <property type="entry name" value="P-loop containing nucleoside triphosphate hydrolases"/>
    <property type="match status" value="1"/>
</dbReference>
<reference evidence="12 14" key="1">
    <citation type="submission" date="2015-11" db="EMBL/GenBank/DDBJ databases">
        <title>Identification of large and diverse effector repertoires of 38 Legionella species.</title>
        <authorList>
            <person name="Burstein D."/>
            <person name="Amaro F."/>
            <person name="Zusman T."/>
            <person name="Lifshitz Z."/>
            <person name="Cohen O."/>
            <person name="Gilbert J.A."/>
            <person name="Pupko T."/>
            <person name="Shuman H.A."/>
            <person name="Segal G."/>
        </authorList>
    </citation>
    <scope>NUCLEOTIDE SEQUENCE [LARGE SCALE GENOMIC DNA]</scope>
    <source>
        <strain evidence="12 14">1762-AUS-E</strain>
    </source>
</reference>
<evidence type="ECO:0000256" key="7">
    <source>
        <dbReference type="ARBA" id="ARBA00034754"/>
    </source>
</evidence>
<dbReference type="InterPro" id="IPR010372">
    <property type="entry name" value="DNA_pol3_delta_N"/>
</dbReference>
<dbReference type="EC" id="2.7.7.7" evidence="1 9"/>
<protein>
    <recommendedName>
        <fullName evidence="2 9">DNA polymerase III subunit delta</fullName>
        <ecNumber evidence="1 9">2.7.7.7</ecNumber>
    </recommendedName>
</protein>
<evidence type="ECO:0000256" key="5">
    <source>
        <dbReference type="ARBA" id="ARBA00022705"/>
    </source>
</evidence>
<proteinExistence type="inferred from homology"/>
<dbReference type="GO" id="GO:0009360">
    <property type="term" value="C:DNA polymerase III complex"/>
    <property type="evidence" value="ECO:0007669"/>
    <property type="project" value="UniProtKB-UniRule"/>
</dbReference>
<keyword evidence="13" id="KW-0614">Plasmid</keyword>
<dbReference type="Proteomes" id="UP000281170">
    <property type="component" value="Plasmid 12"/>
</dbReference>
<dbReference type="Proteomes" id="UP000054859">
    <property type="component" value="Unassembled WGS sequence"/>
</dbReference>
<evidence type="ECO:0000256" key="1">
    <source>
        <dbReference type="ARBA" id="ARBA00012417"/>
    </source>
</evidence>
<dbReference type="Gene3D" id="3.40.50.300">
    <property type="entry name" value="P-loop containing nucleotide triphosphate hydrolases"/>
    <property type="match status" value="1"/>
</dbReference>
<dbReference type="STRING" id="45056.Lade_0522"/>
<evidence type="ECO:0000256" key="6">
    <source>
        <dbReference type="ARBA" id="ARBA00022932"/>
    </source>
</evidence>
<dbReference type="InterPro" id="IPR027417">
    <property type="entry name" value="P-loop_NTPase"/>
</dbReference>
<dbReference type="KEGG" id="ladl:NCTC12735_00920"/>
<keyword evidence="6" id="KW-0239">DNA-directed DNA polymerase</keyword>
<evidence type="ECO:0000256" key="2">
    <source>
        <dbReference type="ARBA" id="ARBA00017703"/>
    </source>
</evidence>
<dbReference type="EMBL" id="LR134421">
    <property type="protein sequence ID" value="VEH85294.1"/>
    <property type="molecule type" value="Genomic_DNA"/>
</dbReference>
<feature type="domain" description="DNA polymerase III delta subunit-like C-terminal" evidence="11">
    <location>
        <begin position="210"/>
        <end position="315"/>
    </location>
</feature>
<evidence type="ECO:0000313" key="14">
    <source>
        <dbReference type="Proteomes" id="UP000054859"/>
    </source>
</evidence>
<feature type="domain" description="DNA polymerase III delta N-terminal" evidence="10">
    <location>
        <begin position="20"/>
        <end position="124"/>
    </location>
</feature>
<keyword evidence="4 12" id="KW-0548">Nucleotidyltransferase</keyword>
<reference evidence="13 15" key="2">
    <citation type="submission" date="2018-12" db="EMBL/GenBank/DDBJ databases">
        <authorList>
            <consortium name="Pathogen Informatics"/>
        </authorList>
    </citation>
    <scope>NUCLEOTIDE SEQUENCE [LARGE SCALE GENOMIC DNA]</scope>
    <source>
        <strain evidence="13 15">NCTC12735</strain>
        <plasmid evidence="15">12</plasmid>
    </source>
</reference>
<dbReference type="EMBL" id="LNKA01000001">
    <property type="protein sequence ID" value="KTC65864.1"/>
    <property type="molecule type" value="Genomic_DNA"/>
</dbReference>
<keyword evidence="3 12" id="KW-0808">Transferase</keyword>
<evidence type="ECO:0000256" key="9">
    <source>
        <dbReference type="NCBIfam" id="TIGR01128"/>
    </source>
</evidence>
<evidence type="ECO:0000256" key="3">
    <source>
        <dbReference type="ARBA" id="ARBA00022679"/>
    </source>
</evidence>
<dbReference type="Gene3D" id="1.20.272.10">
    <property type="match status" value="1"/>
</dbReference>
<dbReference type="GO" id="GO:0003887">
    <property type="term" value="F:DNA-directed DNA polymerase activity"/>
    <property type="evidence" value="ECO:0007669"/>
    <property type="project" value="UniProtKB-UniRule"/>
</dbReference>
<dbReference type="RefSeq" id="WP_058461589.1">
    <property type="nucleotide sequence ID" value="NZ_CAAAHS010000004.1"/>
</dbReference>
<dbReference type="OrthoDB" id="9770982at2"/>
<dbReference type="Pfam" id="PF06144">
    <property type="entry name" value="DNA_pol3_delta"/>
    <property type="match status" value="1"/>
</dbReference>
<evidence type="ECO:0000313" key="12">
    <source>
        <dbReference type="EMBL" id="KTC65864.1"/>
    </source>
</evidence>
<dbReference type="GO" id="GO:0006261">
    <property type="term" value="P:DNA-templated DNA replication"/>
    <property type="evidence" value="ECO:0007669"/>
    <property type="project" value="TreeGrafter"/>
</dbReference>
<evidence type="ECO:0000313" key="15">
    <source>
        <dbReference type="Proteomes" id="UP000281170"/>
    </source>
</evidence>
<dbReference type="AlphaFoldDB" id="A0A0W0R467"/>
<dbReference type="SUPFAM" id="SSF48019">
    <property type="entry name" value="post-AAA+ oligomerization domain-like"/>
    <property type="match status" value="1"/>
</dbReference>
<name>A0A0W0R467_9GAMM</name>
<evidence type="ECO:0000256" key="8">
    <source>
        <dbReference type="ARBA" id="ARBA00049244"/>
    </source>
</evidence>
<geneLocation type="plasmid" evidence="13 15">
    <name>12</name>
</geneLocation>
<dbReference type="InterPro" id="IPR005790">
    <property type="entry name" value="DNA_polIII_delta"/>
</dbReference>
<keyword evidence="14" id="KW-1185">Reference proteome</keyword>
<dbReference type="InterPro" id="IPR008921">
    <property type="entry name" value="DNA_pol3_clamp-load_cplx_C"/>
</dbReference>
<dbReference type="Pfam" id="PF21694">
    <property type="entry name" value="DNA_pol3_delta_C"/>
    <property type="match status" value="1"/>
</dbReference>
<evidence type="ECO:0000259" key="11">
    <source>
        <dbReference type="Pfam" id="PF21694"/>
    </source>
</evidence>
<evidence type="ECO:0000259" key="10">
    <source>
        <dbReference type="Pfam" id="PF06144"/>
    </source>
</evidence>
<sequence>MLIKQQGLSHQLGHAHYAIYVLIGQEPYLLEISAQQIKNSWREKHPCDQKIIDITNAADWSQLLEEANSYSLFAEYVLLDVRYEKKNFEEAGKKALNNYLEHINSRSLILLRAANLPAKQLQWLSNHKDVLIVQSSALTPTALGAWVTQKLKEASISFEPGVAELIHRYAQGNMLACAQTVDKLRLMNTKEVLTVKSLQEHLIDQCEFQTYELTEACLQGNYAQAIHILRWASKNKTEPTLLLWLLTQEIRVLIELHSLINAAYDFKSACAQLKIWPQRQGNYQRLVARLSLQTLYAQLELCKKIDDQIKTSQGSLIWIHLEKLILEIAKGQGGSCSV</sequence>
<dbReference type="PATRIC" id="fig|45056.6.peg.543"/>
<gene>
    <name evidence="13" type="primary">holA</name>
    <name evidence="12" type="ORF">Lade_0522</name>
    <name evidence="13" type="ORF">NCTC12735_00920</name>
</gene>
<dbReference type="GO" id="GO:0003677">
    <property type="term" value="F:DNA binding"/>
    <property type="evidence" value="ECO:0007669"/>
    <property type="project" value="InterPro"/>
</dbReference>
<comment type="similarity">
    <text evidence="7">Belongs to the DNA polymerase HolA subunit family.</text>
</comment>
<keyword evidence="5" id="KW-0235">DNA replication</keyword>